<evidence type="ECO:0000256" key="2">
    <source>
        <dbReference type="ARBA" id="ARBA00022692"/>
    </source>
</evidence>
<evidence type="ECO:0000256" key="3">
    <source>
        <dbReference type="ARBA" id="ARBA00022989"/>
    </source>
</evidence>
<reference evidence="5" key="1">
    <citation type="journal article" date="2014" name="Int. J. Syst. Evol. Microbiol.">
        <title>Complete genome sequence of Corynebacterium casei LMG S-19264T (=DSM 44701T), isolated from a smear-ripened cheese.</title>
        <authorList>
            <consortium name="US DOE Joint Genome Institute (JGI-PGF)"/>
            <person name="Walter F."/>
            <person name="Albersmeier A."/>
            <person name="Kalinowski J."/>
            <person name="Ruckert C."/>
        </authorList>
    </citation>
    <scope>NUCLEOTIDE SEQUENCE</scope>
    <source>
        <strain evidence="5">JCM 4391</strain>
    </source>
</reference>
<evidence type="ECO:0000313" key="5">
    <source>
        <dbReference type="EMBL" id="GGU47633.1"/>
    </source>
</evidence>
<dbReference type="EMBL" id="BMTP01000010">
    <property type="protein sequence ID" value="GGU47633.1"/>
    <property type="molecule type" value="Genomic_DNA"/>
</dbReference>
<protein>
    <recommendedName>
        <fullName evidence="7">DoxX family protein</fullName>
    </recommendedName>
</protein>
<comment type="subcellular location">
    <subcellularLocation>
        <location evidence="1">Membrane</location>
        <topology evidence="1">Multi-pass membrane protein</topology>
    </subcellularLocation>
</comment>
<reference evidence="5" key="2">
    <citation type="submission" date="2020-09" db="EMBL/GenBank/DDBJ databases">
        <authorList>
            <person name="Sun Q."/>
            <person name="Ohkuma M."/>
        </authorList>
    </citation>
    <scope>NUCLEOTIDE SEQUENCE</scope>
    <source>
        <strain evidence="5">JCM 4391</strain>
    </source>
</reference>
<dbReference type="InterPro" id="IPR032808">
    <property type="entry name" value="DoxX"/>
</dbReference>
<keyword evidence="2" id="KW-0812">Transmembrane</keyword>
<comment type="caution">
    <text evidence="5">The sequence shown here is derived from an EMBL/GenBank/DDBJ whole genome shotgun (WGS) entry which is preliminary data.</text>
</comment>
<dbReference type="RefSeq" id="WP_189552251.1">
    <property type="nucleotide sequence ID" value="NZ_BMTP01000010.1"/>
</dbReference>
<dbReference type="Proteomes" id="UP000636661">
    <property type="component" value="Unassembled WGS sequence"/>
</dbReference>
<keyword evidence="3" id="KW-1133">Transmembrane helix</keyword>
<evidence type="ECO:0008006" key="7">
    <source>
        <dbReference type="Google" id="ProtNLM"/>
    </source>
</evidence>
<gene>
    <name evidence="5" type="ORF">GCM10010274_40110</name>
</gene>
<dbReference type="GO" id="GO:0016020">
    <property type="term" value="C:membrane"/>
    <property type="evidence" value="ECO:0007669"/>
    <property type="project" value="UniProtKB-SubCell"/>
</dbReference>
<keyword evidence="6" id="KW-1185">Reference proteome</keyword>
<sequence>MAIFRKLARPLLASAFVTGGLRTWRDPGAVAPAAEPVVRPLAARVPALPDDAATLVRLHSAVQIGAGVLFATGRLPRLSALALAAGLAPATLAGHAYWTVEDPEERARRRAHFYRNLSLLGGLLIAAADTHGKPSLAYRVRNAG</sequence>
<organism evidence="5 6">
    <name type="scientific">Streptomyces lavendofoliae</name>
    <dbReference type="NCBI Taxonomy" id="67314"/>
    <lineage>
        <taxon>Bacteria</taxon>
        <taxon>Bacillati</taxon>
        <taxon>Actinomycetota</taxon>
        <taxon>Actinomycetes</taxon>
        <taxon>Kitasatosporales</taxon>
        <taxon>Streptomycetaceae</taxon>
        <taxon>Streptomyces</taxon>
    </lineage>
</organism>
<evidence type="ECO:0000313" key="6">
    <source>
        <dbReference type="Proteomes" id="UP000636661"/>
    </source>
</evidence>
<keyword evidence="4" id="KW-0472">Membrane</keyword>
<accession>A0A918M605</accession>
<proteinExistence type="predicted"/>
<name>A0A918M605_9ACTN</name>
<dbReference type="AlphaFoldDB" id="A0A918M605"/>
<evidence type="ECO:0000256" key="4">
    <source>
        <dbReference type="ARBA" id="ARBA00023136"/>
    </source>
</evidence>
<evidence type="ECO:0000256" key="1">
    <source>
        <dbReference type="ARBA" id="ARBA00004141"/>
    </source>
</evidence>
<dbReference type="Pfam" id="PF07681">
    <property type="entry name" value="DoxX"/>
    <property type="match status" value="1"/>
</dbReference>